<evidence type="ECO:0000313" key="4">
    <source>
        <dbReference type="Proteomes" id="UP000018050"/>
    </source>
</evidence>
<reference evidence="3" key="2">
    <citation type="submission" date="2013-10" db="EMBL/GenBank/DDBJ databases">
        <authorList>
            <person name="Aslett M."/>
        </authorList>
    </citation>
    <scope>NUCLEOTIDE SEQUENCE</scope>
    <source>
        <strain evidence="3">Houghton</strain>
    </source>
</reference>
<feature type="region of interest" description="Disordered" evidence="1">
    <location>
        <begin position="150"/>
        <end position="172"/>
    </location>
</feature>
<evidence type="ECO:0000259" key="2">
    <source>
        <dbReference type="PROSITE" id="PS51016"/>
    </source>
</evidence>
<dbReference type="GeneID" id="25269514"/>
<proteinExistence type="predicted"/>
<dbReference type="PANTHER" id="PTHR22692">
    <property type="entry name" value="MYOSIN VII, XV"/>
    <property type="match status" value="1"/>
</dbReference>
<dbReference type="Pfam" id="PF00784">
    <property type="entry name" value="MyTH4"/>
    <property type="match status" value="1"/>
</dbReference>
<dbReference type="EMBL" id="HG671182">
    <property type="protein sequence ID" value="CDI80314.1"/>
    <property type="molecule type" value="Genomic_DNA"/>
</dbReference>
<dbReference type="InterPro" id="IPR051567">
    <property type="entry name" value="Unconventional_Myosin_ATPase"/>
</dbReference>
<dbReference type="Proteomes" id="UP000018050">
    <property type="component" value="Unassembled WGS sequence"/>
</dbReference>
<dbReference type="InterPro" id="IPR038185">
    <property type="entry name" value="MyTH4_dom_sf"/>
</dbReference>
<dbReference type="AlphaFoldDB" id="U6GNX9"/>
<dbReference type="RefSeq" id="XP_013249706.1">
    <property type="nucleotide sequence ID" value="XM_013394252.1"/>
</dbReference>
<accession>U6GNX9</accession>
<keyword evidence="4" id="KW-1185">Reference proteome</keyword>
<protein>
    <recommendedName>
        <fullName evidence="2">MyTH4 domain-containing protein</fullName>
    </recommendedName>
</protein>
<dbReference type="PANTHER" id="PTHR22692:SF33">
    <property type="entry name" value="MYOSIN"/>
    <property type="match status" value="1"/>
</dbReference>
<name>U6GNX9_EIMAC</name>
<feature type="domain" description="MyTH4" evidence="2">
    <location>
        <begin position="1"/>
        <end position="139"/>
    </location>
</feature>
<gene>
    <name evidence="3" type="ORF">EAH_00014440</name>
</gene>
<dbReference type="VEuPathDB" id="ToxoDB:EAH_00014440"/>
<sequence length="304" mass="32682">MFRRVQKAMGDIFSFTDDSKKEILNAAAESDLLRDEVYVQIIKQLRQNTNFNSIIKGFLLLAALCEASPPSPQLLPYVRHMLELHATQQQQQQQQQQPLLLLLQPPTATAAATTTTNPVAAAATVRQLTPREREVQQICSKALQALERHTKEIATTEERNDKDISSSDEEKQTKSSFDVQVYLEGGSQQRVCLGLHANAEALRDAVCHSLGLPDPEEWAKQRKAASASLSASAAAERKAVAAAAAITAATAAVAITAASATAAAAGTTAAAAAECLACLVVRAGDEALLPLIQNKSNRQVQRIY</sequence>
<dbReference type="InterPro" id="IPR000857">
    <property type="entry name" value="MyTH4_dom"/>
</dbReference>
<dbReference type="Gene3D" id="1.25.40.530">
    <property type="entry name" value="MyTH4 domain"/>
    <property type="match status" value="1"/>
</dbReference>
<reference evidence="3" key="1">
    <citation type="submission" date="2013-10" db="EMBL/GenBank/DDBJ databases">
        <title>Genomic analysis of the causative agents of coccidiosis in chickens.</title>
        <authorList>
            <person name="Reid A.J."/>
            <person name="Blake D."/>
            <person name="Billington K."/>
            <person name="Browne H."/>
            <person name="Dunn M."/>
            <person name="Hung S."/>
            <person name="Kawahara F."/>
            <person name="Miranda-Saavedra D."/>
            <person name="Mourier T."/>
            <person name="Nagra H."/>
            <person name="Otto T.D."/>
            <person name="Rawlings N."/>
            <person name="Sanchez A."/>
            <person name="Sanders M."/>
            <person name="Subramaniam C."/>
            <person name="Tay Y."/>
            <person name="Dear P."/>
            <person name="Doerig C."/>
            <person name="Gruber A."/>
            <person name="Parkinson J."/>
            <person name="Shirley M."/>
            <person name="Wan K.L."/>
            <person name="Berriman M."/>
            <person name="Tomley F."/>
            <person name="Pain A."/>
        </authorList>
    </citation>
    <scope>NUCLEOTIDE SEQUENCE</scope>
    <source>
        <strain evidence="3">Houghton</strain>
    </source>
</reference>
<evidence type="ECO:0000256" key="1">
    <source>
        <dbReference type="SAM" id="MobiDB-lite"/>
    </source>
</evidence>
<dbReference type="OrthoDB" id="437889at2759"/>
<dbReference type="GO" id="GO:0005856">
    <property type="term" value="C:cytoskeleton"/>
    <property type="evidence" value="ECO:0007669"/>
    <property type="project" value="InterPro"/>
</dbReference>
<organism evidence="3 4">
    <name type="scientific">Eimeria acervulina</name>
    <name type="common">Coccidian parasite</name>
    <dbReference type="NCBI Taxonomy" id="5801"/>
    <lineage>
        <taxon>Eukaryota</taxon>
        <taxon>Sar</taxon>
        <taxon>Alveolata</taxon>
        <taxon>Apicomplexa</taxon>
        <taxon>Conoidasida</taxon>
        <taxon>Coccidia</taxon>
        <taxon>Eucoccidiorida</taxon>
        <taxon>Eimeriorina</taxon>
        <taxon>Eimeriidae</taxon>
        <taxon>Eimeria</taxon>
    </lineage>
</organism>
<dbReference type="PROSITE" id="PS51016">
    <property type="entry name" value="MYTH4"/>
    <property type="match status" value="1"/>
</dbReference>
<evidence type="ECO:0000313" key="3">
    <source>
        <dbReference type="EMBL" id="CDI80314.1"/>
    </source>
</evidence>